<dbReference type="EMBL" id="CAMPGE010013896">
    <property type="protein sequence ID" value="CAI2372604.1"/>
    <property type="molecule type" value="Genomic_DNA"/>
</dbReference>
<comment type="caution">
    <text evidence="1">The sequence shown here is derived from an EMBL/GenBank/DDBJ whole genome shotgun (WGS) entry which is preliminary data.</text>
</comment>
<proteinExistence type="predicted"/>
<organism evidence="1 2">
    <name type="scientific">Euplotes crassus</name>
    <dbReference type="NCBI Taxonomy" id="5936"/>
    <lineage>
        <taxon>Eukaryota</taxon>
        <taxon>Sar</taxon>
        <taxon>Alveolata</taxon>
        <taxon>Ciliophora</taxon>
        <taxon>Intramacronucleata</taxon>
        <taxon>Spirotrichea</taxon>
        <taxon>Hypotrichia</taxon>
        <taxon>Euplotida</taxon>
        <taxon>Euplotidae</taxon>
        <taxon>Moneuplotes</taxon>
    </lineage>
</organism>
<keyword evidence="2" id="KW-1185">Reference proteome</keyword>
<dbReference type="Proteomes" id="UP001295684">
    <property type="component" value="Unassembled WGS sequence"/>
</dbReference>
<evidence type="ECO:0000313" key="1">
    <source>
        <dbReference type="EMBL" id="CAI2372604.1"/>
    </source>
</evidence>
<sequence>MYTVYRECQNRCVYRLCLKVSCYRIKDPCCMYPRVTILIACITSLPTLKTLM</sequence>
<dbReference type="AlphaFoldDB" id="A0AAD2CV82"/>
<gene>
    <name evidence="1" type="ORF">ECRASSUSDP1_LOCUS13935</name>
</gene>
<name>A0AAD2CV82_EUPCR</name>
<evidence type="ECO:0000313" key="2">
    <source>
        <dbReference type="Proteomes" id="UP001295684"/>
    </source>
</evidence>
<protein>
    <submittedName>
        <fullName evidence="1">Uncharacterized protein</fullName>
    </submittedName>
</protein>
<accession>A0AAD2CV82</accession>
<reference evidence="1" key="1">
    <citation type="submission" date="2023-07" db="EMBL/GenBank/DDBJ databases">
        <authorList>
            <consortium name="AG Swart"/>
            <person name="Singh M."/>
            <person name="Singh A."/>
            <person name="Seah K."/>
            <person name="Emmerich C."/>
        </authorList>
    </citation>
    <scope>NUCLEOTIDE SEQUENCE</scope>
    <source>
        <strain evidence="1">DP1</strain>
    </source>
</reference>